<dbReference type="AlphaFoldDB" id="A0A8J5T5U8"/>
<organism evidence="2 3">
    <name type="scientific">Zizania palustris</name>
    <name type="common">Northern wild rice</name>
    <dbReference type="NCBI Taxonomy" id="103762"/>
    <lineage>
        <taxon>Eukaryota</taxon>
        <taxon>Viridiplantae</taxon>
        <taxon>Streptophyta</taxon>
        <taxon>Embryophyta</taxon>
        <taxon>Tracheophyta</taxon>
        <taxon>Spermatophyta</taxon>
        <taxon>Magnoliopsida</taxon>
        <taxon>Liliopsida</taxon>
        <taxon>Poales</taxon>
        <taxon>Poaceae</taxon>
        <taxon>BOP clade</taxon>
        <taxon>Oryzoideae</taxon>
        <taxon>Oryzeae</taxon>
        <taxon>Zizaniinae</taxon>
        <taxon>Zizania</taxon>
    </lineage>
</organism>
<name>A0A8J5T5U8_ZIZPA</name>
<comment type="caution">
    <text evidence="2">The sequence shown here is derived from an EMBL/GenBank/DDBJ whole genome shotgun (WGS) entry which is preliminary data.</text>
</comment>
<feature type="signal peptide" evidence="1">
    <location>
        <begin position="1"/>
        <end position="19"/>
    </location>
</feature>
<protein>
    <submittedName>
        <fullName evidence="2">Uncharacterized protein</fullName>
    </submittedName>
</protein>
<keyword evidence="3" id="KW-1185">Reference proteome</keyword>
<sequence>MSSSCWSSVLAIFGVGAAADDSPAGEAAAEAAPLRRRLLAGETAAASDREVEGHLAEEVRALERAVAAAVPIDIKNTSEQFKAETIVCAA</sequence>
<reference evidence="2" key="1">
    <citation type="journal article" date="2021" name="bioRxiv">
        <title>Whole Genome Assembly and Annotation of Northern Wild Rice, Zizania palustris L., Supports a Whole Genome Duplication in the Zizania Genus.</title>
        <authorList>
            <person name="Haas M."/>
            <person name="Kono T."/>
            <person name="Macchietto M."/>
            <person name="Millas R."/>
            <person name="McGilp L."/>
            <person name="Shao M."/>
            <person name="Duquette J."/>
            <person name="Hirsch C.N."/>
            <person name="Kimball J."/>
        </authorList>
    </citation>
    <scope>NUCLEOTIDE SEQUENCE</scope>
    <source>
        <tissue evidence="2">Fresh leaf tissue</tissue>
    </source>
</reference>
<evidence type="ECO:0000313" key="3">
    <source>
        <dbReference type="Proteomes" id="UP000729402"/>
    </source>
</evidence>
<dbReference type="EMBL" id="JAAALK010000284">
    <property type="protein sequence ID" value="KAG8067506.1"/>
    <property type="molecule type" value="Genomic_DNA"/>
</dbReference>
<feature type="chain" id="PRO_5035235251" evidence="1">
    <location>
        <begin position="20"/>
        <end position="90"/>
    </location>
</feature>
<keyword evidence="1" id="KW-0732">Signal</keyword>
<dbReference type="Proteomes" id="UP000729402">
    <property type="component" value="Unassembled WGS sequence"/>
</dbReference>
<accession>A0A8J5T5U8</accession>
<proteinExistence type="predicted"/>
<evidence type="ECO:0000256" key="1">
    <source>
        <dbReference type="SAM" id="SignalP"/>
    </source>
</evidence>
<gene>
    <name evidence="2" type="ORF">GUJ93_ZPchr0005g15060</name>
</gene>
<evidence type="ECO:0000313" key="2">
    <source>
        <dbReference type="EMBL" id="KAG8067506.1"/>
    </source>
</evidence>
<reference evidence="2" key="2">
    <citation type="submission" date="2021-02" db="EMBL/GenBank/DDBJ databases">
        <authorList>
            <person name="Kimball J.A."/>
            <person name="Haas M.W."/>
            <person name="Macchietto M."/>
            <person name="Kono T."/>
            <person name="Duquette J."/>
            <person name="Shao M."/>
        </authorList>
    </citation>
    <scope>NUCLEOTIDE SEQUENCE</scope>
    <source>
        <tissue evidence="2">Fresh leaf tissue</tissue>
    </source>
</reference>